<organism evidence="1 2">
    <name type="scientific">Periconia digitata</name>
    <dbReference type="NCBI Taxonomy" id="1303443"/>
    <lineage>
        <taxon>Eukaryota</taxon>
        <taxon>Fungi</taxon>
        <taxon>Dikarya</taxon>
        <taxon>Ascomycota</taxon>
        <taxon>Pezizomycotina</taxon>
        <taxon>Dothideomycetes</taxon>
        <taxon>Pleosporomycetidae</taxon>
        <taxon>Pleosporales</taxon>
        <taxon>Massarineae</taxon>
        <taxon>Periconiaceae</taxon>
        <taxon>Periconia</taxon>
    </lineage>
</organism>
<comment type="caution">
    <text evidence="1">The sequence shown here is derived from an EMBL/GenBank/DDBJ whole genome shotgun (WGS) entry which is preliminary data.</text>
</comment>
<dbReference type="Proteomes" id="UP001152607">
    <property type="component" value="Unassembled WGS sequence"/>
</dbReference>
<evidence type="ECO:0000313" key="2">
    <source>
        <dbReference type="Proteomes" id="UP001152607"/>
    </source>
</evidence>
<accession>A0A9W4UDG6</accession>
<evidence type="ECO:0000313" key="1">
    <source>
        <dbReference type="EMBL" id="CAI6333344.1"/>
    </source>
</evidence>
<sequence length="42" mass="4947">MNRERLGWSLKYTSENTWELGTSARAMAWLEHDPIIPREQDG</sequence>
<proteinExistence type="predicted"/>
<name>A0A9W4UDG6_9PLEO</name>
<reference evidence="1" key="1">
    <citation type="submission" date="2023-01" db="EMBL/GenBank/DDBJ databases">
        <authorList>
            <person name="Van Ghelder C."/>
            <person name="Rancurel C."/>
        </authorList>
    </citation>
    <scope>NUCLEOTIDE SEQUENCE</scope>
    <source>
        <strain evidence="1">CNCM I-4278</strain>
    </source>
</reference>
<protein>
    <submittedName>
        <fullName evidence="1">Uncharacterized protein</fullName>
    </submittedName>
</protein>
<dbReference type="AlphaFoldDB" id="A0A9W4UDG6"/>
<keyword evidence="2" id="KW-1185">Reference proteome</keyword>
<dbReference type="EMBL" id="CAOQHR010000004">
    <property type="protein sequence ID" value="CAI6333344.1"/>
    <property type="molecule type" value="Genomic_DNA"/>
</dbReference>
<gene>
    <name evidence="1" type="ORF">PDIGIT_LOCUS6382</name>
</gene>